<name>A0A644SUA8_9ZZZZ</name>
<dbReference type="EMBL" id="VSSQ01000004">
    <property type="protein sequence ID" value="MPL57261.1"/>
    <property type="molecule type" value="Genomic_DNA"/>
</dbReference>
<dbReference type="AlphaFoldDB" id="A0A644SUA8"/>
<gene>
    <name evidence="1" type="ORF">SDC9_02762</name>
</gene>
<accession>A0A644SUA8</accession>
<protein>
    <recommendedName>
        <fullName evidence="2">Outer membrane homotrimeric porin</fullName>
    </recommendedName>
</protein>
<sequence length="497" mass="54598">MRKILVLLCAAGMLLGASAGAQAIDFKAKGQWVFGFDYGQHGNFTSGSSKNTGYNSRTDEFSPSQRVRLQMDAVASESLSGTVYFEIGDQTWGKASQGAALGADGTVVELKNAYLDWVVPQTDAKFRMGIQNFTLPSFTTTSQIISADVAAIIGSYQFNDNVGLTAVWARPYNDNYSGYPNGYRANYMDNVDLFALTLPLSFDGVKVTPWAMYGMFGPNAFRTSATSYIPAQTSNYYLSGLYPLYGSTHNQKLTGYGNAVWAGFTGDITAFSPLRLAWDFNYGSITRDDPSSNRSGWLADALAEYALDWGIPGIHAWYSSGDDDNPGNGSERMPYTDLDEGGAGSFGTYAFNGGRPNTFRDSTIAHNMGGTWGVGLYTRNISFVDKLTHTVRVNYIGGTNDPALLKKLAVRTGEWMAPNATALGKEGLYMTRNDGAIELNLNNEYKMYDNLTVCFDIAYIRLMMDQSRTVWGQSKMNNKSDAMYDAWNVNVNFIYSF</sequence>
<proteinExistence type="predicted"/>
<evidence type="ECO:0008006" key="2">
    <source>
        <dbReference type="Google" id="ProtNLM"/>
    </source>
</evidence>
<comment type="caution">
    <text evidence="1">The sequence shown here is derived from an EMBL/GenBank/DDBJ whole genome shotgun (WGS) entry which is preliminary data.</text>
</comment>
<reference evidence="1" key="1">
    <citation type="submission" date="2019-08" db="EMBL/GenBank/DDBJ databases">
        <authorList>
            <person name="Kucharzyk K."/>
            <person name="Murdoch R.W."/>
            <person name="Higgins S."/>
            <person name="Loffler F."/>
        </authorList>
    </citation>
    <scope>NUCLEOTIDE SEQUENCE</scope>
</reference>
<organism evidence="1">
    <name type="scientific">bioreactor metagenome</name>
    <dbReference type="NCBI Taxonomy" id="1076179"/>
    <lineage>
        <taxon>unclassified sequences</taxon>
        <taxon>metagenomes</taxon>
        <taxon>ecological metagenomes</taxon>
    </lineage>
</organism>
<dbReference type="InterPro" id="IPR059232">
    <property type="entry name" value="Porin_put"/>
</dbReference>
<dbReference type="NCBIfam" id="NF033939">
    <property type="entry name" value="DESULF_POR1"/>
    <property type="match status" value="1"/>
</dbReference>
<evidence type="ECO:0000313" key="1">
    <source>
        <dbReference type="EMBL" id="MPL57261.1"/>
    </source>
</evidence>